<accession>X1G1R9</accession>
<dbReference type="EMBL" id="BARU01014675">
    <property type="protein sequence ID" value="GAH35509.1"/>
    <property type="molecule type" value="Genomic_DNA"/>
</dbReference>
<evidence type="ECO:0000313" key="2">
    <source>
        <dbReference type="EMBL" id="GAH35509.1"/>
    </source>
</evidence>
<dbReference type="InterPro" id="IPR000192">
    <property type="entry name" value="Aminotrans_V_dom"/>
</dbReference>
<dbReference type="InterPro" id="IPR015421">
    <property type="entry name" value="PyrdxlP-dep_Trfase_major"/>
</dbReference>
<organism evidence="2">
    <name type="scientific">marine sediment metagenome</name>
    <dbReference type="NCBI Taxonomy" id="412755"/>
    <lineage>
        <taxon>unclassified sequences</taxon>
        <taxon>metagenomes</taxon>
        <taxon>ecological metagenomes</taxon>
    </lineage>
</organism>
<comment type="caution">
    <text evidence="2">The sequence shown here is derived from an EMBL/GenBank/DDBJ whole genome shotgun (WGS) entry which is preliminary data.</text>
</comment>
<reference evidence="2" key="1">
    <citation type="journal article" date="2014" name="Front. Microbiol.">
        <title>High frequency of phylogenetically diverse reductive dehalogenase-homologous genes in deep subseafloor sedimentary metagenomes.</title>
        <authorList>
            <person name="Kawai M."/>
            <person name="Futagami T."/>
            <person name="Toyoda A."/>
            <person name="Takaki Y."/>
            <person name="Nishi S."/>
            <person name="Hori S."/>
            <person name="Arai W."/>
            <person name="Tsubouchi T."/>
            <person name="Morono Y."/>
            <person name="Uchiyama I."/>
            <person name="Ito T."/>
            <person name="Fujiyama A."/>
            <person name="Inagaki F."/>
            <person name="Takami H."/>
        </authorList>
    </citation>
    <scope>NUCLEOTIDE SEQUENCE</scope>
    <source>
        <strain evidence="2">Expedition CK06-06</strain>
    </source>
</reference>
<feature type="non-terminal residue" evidence="2">
    <location>
        <position position="1"/>
    </location>
</feature>
<dbReference type="Pfam" id="PF00266">
    <property type="entry name" value="Aminotran_5"/>
    <property type="match status" value="1"/>
</dbReference>
<proteinExistence type="predicted"/>
<gene>
    <name evidence="2" type="ORF">S03H2_25754</name>
</gene>
<dbReference type="Gene3D" id="3.40.640.10">
    <property type="entry name" value="Type I PLP-dependent aspartate aminotransferase-like (Major domain)"/>
    <property type="match status" value="1"/>
</dbReference>
<dbReference type="AlphaFoldDB" id="X1G1R9"/>
<feature type="domain" description="Aminotransferase class V" evidence="1">
    <location>
        <begin position="5"/>
        <end position="65"/>
    </location>
</feature>
<dbReference type="InterPro" id="IPR015424">
    <property type="entry name" value="PyrdxlP-dep_Trfase"/>
</dbReference>
<dbReference type="SUPFAM" id="SSF53383">
    <property type="entry name" value="PLP-dependent transferases"/>
    <property type="match status" value="1"/>
</dbReference>
<evidence type="ECO:0000259" key="1">
    <source>
        <dbReference type="Pfam" id="PF00266"/>
    </source>
</evidence>
<protein>
    <recommendedName>
        <fullName evidence="1">Aminotransferase class V domain-containing protein</fullName>
    </recommendedName>
</protein>
<name>X1G1R9_9ZZZZ</name>
<sequence length="120" mass="13813">AGCSPEEIAIQRNTTEALETIIFGLDLKKGDEVALTKQDYPNMINAWKQREKRDGIVLKWINLPQPIEDDDQIVKLYVDAFTSKTKVSRFLVVVYRFGVTRSYFEASGWRRQRNSSKITG</sequence>